<evidence type="ECO:0000313" key="2">
    <source>
        <dbReference type="EMBL" id="OIQ74364.1"/>
    </source>
</evidence>
<accession>A0A1J5Q398</accession>
<protein>
    <submittedName>
        <fullName evidence="2">Uncharacterized protein</fullName>
    </submittedName>
</protein>
<name>A0A1J5Q398_9ZZZZ</name>
<reference evidence="2" key="1">
    <citation type="submission" date="2016-10" db="EMBL/GenBank/DDBJ databases">
        <title>Sequence of Gallionella enrichment culture.</title>
        <authorList>
            <person name="Poehlein A."/>
            <person name="Muehling M."/>
            <person name="Daniel R."/>
        </authorList>
    </citation>
    <scope>NUCLEOTIDE SEQUENCE</scope>
</reference>
<dbReference type="AlphaFoldDB" id="A0A1J5Q398"/>
<feature type="region of interest" description="Disordered" evidence="1">
    <location>
        <begin position="23"/>
        <end position="68"/>
    </location>
</feature>
<sequence>MRMAGRPFLAASRIWSTARDSRACRASGKSFDNRGKSGQRSPISGTRAESSASDTGDKVRNAAADTRSSARVTRSITGWYGMARSIS</sequence>
<evidence type="ECO:0000256" key="1">
    <source>
        <dbReference type="SAM" id="MobiDB-lite"/>
    </source>
</evidence>
<organism evidence="2">
    <name type="scientific">mine drainage metagenome</name>
    <dbReference type="NCBI Taxonomy" id="410659"/>
    <lineage>
        <taxon>unclassified sequences</taxon>
        <taxon>metagenomes</taxon>
        <taxon>ecological metagenomes</taxon>
    </lineage>
</organism>
<comment type="caution">
    <text evidence="2">The sequence shown here is derived from an EMBL/GenBank/DDBJ whole genome shotgun (WGS) entry which is preliminary data.</text>
</comment>
<dbReference type="EMBL" id="MLJW01002534">
    <property type="protein sequence ID" value="OIQ74364.1"/>
    <property type="molecule type" value="Genomic_DNA"/>
</dbReference>
<gene>
    <name evidence="2" type="ORF">GALL_439880</name>
</gene>
<proteinExistence type="predicted"/>
<feature type="compositionally biased region" description="Polar residues" evidence="1">
    <location>
        <begin position="36"/>
        <end position="54"/>
    </location>
</feature>